<feature type="region of interest" description="Disordered" evidence="1">
    <location>
        <begin position="1484"/>
        <end position="1519"/>
    </location>
</feature>
<feature type="region of interest" description="Disordered" evidence="1">
    <location>
        <begin position="2117"/>
        <end position="2167"/>
    </location>
</feature>
<feature type="region of interest" description="Disordered" evidence="1">
    <location>
        <begin position="941"/>
        <end position="1167"/>
    </location>
</feature>
<feature type="compositionally biased region" description="Basic and acidic residues" evidence="1">
    <location>
        <begin position="1112"/>
        <end position="1140"/>
    </location>
</feature>
<sequence length="3141" mass="338194">MALPPWRISGSSAPPQTDIVGAGGGAPPGAPWHHHAQLSNGASNVASLPPWKLSQHQEAPASFANFLAPSFACTGPISSTTQQEPWHEQPDALWNRQNHTSGNAQGNIPHWHHGLEQPAAGSSHVGGTGSAMWHAHPGQATDQRGTGDYATTKLSSVPPWHQRAVPVPAEHKGAPWQASNSTTAASLPLQEREALEVPPWQLRRPDQALSSMGNKGRLEEELDAERPPRRTGGSAPRAGRGGVPLGEKQRPVVPGKGGGRHGGVRDEQDSSSPWRPRSAGRGKNAQFVEDGYTPVAGRPARESDRSPRGGRGDQRRMQGDVDERFPFRGGRQPARRLSESSHYHGTSSPPREGPPRNHDPGLVRRRGKSRSRERRSERRRSGSRSPPAVRENSMGRRSTYRGRDGNRVSYHEIETDRASPGRSRRRPSPDPVDARECDVRVKEDRLWCRSEDQRTHSQPGREPFPPWRGDADQRAVQIPPGVHPASVHVPADAASLEERTGAPPQFFFDPTAGATFVIAGQPAIFAGLPPGSLQLGQAPFPFSAPLLWAGGMPAHPGDPQLSKAHDEHARAIGTRDGSAGRRCREEEDISSGQRRWGRGGRGRRGAAGRDSGGRGDRTASSRPYSNASSGRGSDNWLKRWEERASNSTSFRDAHDRRGSGSWGTSSVGRGPSTADSERRRDDGAVWRSGAEGSRPGRERGGGEDERVPRHSYDEFDRVYPSHLGENNHRDKGGRGKHSGPGRGRGRGPGEGRTGASRGGWSDEERDERVDGAQGQPEGGARRGPGSTRESGPHHGVQPAVPVHFSNKYPALRPAAIETLIQWYNRFTCPLNSAPNAGAAGQETPRSEAAQSGPGASSSAATTCTAVSESAAASPISSATDRNQNRDTAAPENKTTSTEAFSDLSSSSVQQAASFPLSDVEGARDGGAVPVLEQKSTAVLAGCLHPGPNESRDSVRPSEEAATQGILTGERSATDGVAPKTEGPVSEDSNTTAAGTGLTGETPPPQTDSTAGQEDAVVKEDMKCGGEGTGSLTALPGGTDNSQKEVERDPGHMAQDHSTRESDSDGPKSEPRQEVISSGTEGLTAGENDKSAEAVTQGTSGAEQGGKSGTQEEEMKKRNEVATAELKCEGKTNKDFRHEASPVETEATKLNGDATSSAAKDGGDAEKTWPHPKAALVLTSLPNLRVYALHRMITAHYKMHDATPLMLLLAVCPSTGRCTGYGIVLVQSLASLEKVLRAPLFVWRAAGGDGREGGRVVPDPPLSLRGHCCDACEQYLKRREKVTTSIPGSSVAASCPQSSLTPPSCRASGGSGRLSSDKCQVGLSKDPAGQFSTSGVTQSSDFERKEICTSIPGRNSEKSGSSQTSEKRDGGASRGPPGNRGNYDAASMERLARLTSGGDGGGGAGGPPRFEESSDRKREPLCDRAVMIHLLLAPTLQFQFNSRLQETTAPNTWSRTFFSSLWIQLFKSILTPPILSRPPVVSSAGAQQTYISSRERGDSQEKKAYEEGKNQSEESGWLSSDGDAVVPVDYKLLQKGKRYPWRPLESNRSIAELERKNSFSAATMSLLHTKVYTTAKRLYFNLPHAAVRGLLLKDAGLLRDTPFYVTDPIKAETPRPDKKRQRHQDSGTDGTCKKELEGKPDLVVADPKEKKRNSPSSDNKEAVVKEGQLSGSGSSLSTGQEEPSKRSPEGKTPVTNQRDSESLSDANKHSTAPVKSEETKNANGGKPLTEKTPSVDSTLSIPAGERGITSDTSGGAQTPKEEMRTEQVEHRGQQADENAEKERQEIKRLSGKKEDDDVTHKGRHEDSSISTESVKEKEENGLRGTKRPKEDDVYLSRLFESISRDKRPLTFSMRDDDGAFYNIEPLPKIMDDWYPWHVKYFSASSATHNSPTQVIADGLEALLRQVVEEQTYPVEYLAFEGVRFVNQWVLPPPVSPSTPSVLLHASASPDDSNRAIEGIDRAESCPRRHRVWGEGIEKTILSHVLLVQGLPNAPTQFTVQGLEKFLVRLWGSYLLSRASEKSCRPSSSSGGTADGCSSALPSTSSGGIETKAIDVLEQELWGWQLYDFPETHMIRGDGYLFLPSCMDATKALELLSTCALPHHGVASSDFLASSVSSSSPSAKSSSPARGRVGSSALESKSGLARPAPDLSPKTRKGSPLQSDGQKSGDSLYPVALPVPHRLSHPAAPYLFGVLPFEVSVYLKQRDLPFLASLVNTVLRHFLHRCAAGTKCCCGLGGLSEGSPGNASSRGSRSVVCCCCPVCDGMDAHMNDDDDRSKNELAVSTPKCEGPGTTPSERLASLLVSPCSSSCPSSPSRPTRTPPPPTSSCSCCCCVKEEDAFLSEEKKLKRRRPVPLGTAQVARGWLAGVPPLRIRPALPFPLPYAPAIKERSPKGEPTAPCKPEEDADTDFRPAPTCGAEHLVESLFFSPEAFFQLPFFHPFLRVCAPDQIVRDQHHPEEDLQSKTVEEEVQDAQGDDEEEGEMEEEEDNNELTAYIQRRENRWRRLGLEAMRELEEEQENVNLGSNKRYCRGTTSEQAAARQTAFHPLDVRTPRATDSHSEDGPVKKEEKVTFEAVKLESTTPDEKKEPSEMRLSVGVKEEEDEQREKAGLLGKIHQDPSKNSSVCTKGQQGSPNGGEELPAETGLTRKKKLLLRLEARPTLEDAHRLRVTPEGLQALEREGKFRFLPLSVLFFTPRYRSSFVQGYFPCRPQEDQGQFSPRSPDIQCTARDGASPPLKRGVRDEASRDTTEQHDQAESSERTVDHSSASVGPSKEGRQQEKQTQIQKSRGGDEIGGPTSAMKQSDLPGFASQVPSKDDKGRPQEDGGDSLLTPTEKNEATSFAEQLSDDKPQEGPKDEQGGLPLQSPPAAAGAVPPITLTEMCTPVSNVPESTGASLEFLGPRGLETNNSSNEDSAVLPVIGEPRGSQPAPPVLSSSTAQIPTDASQSQDPAGMEIEDKCALSGDVTQGGKDIEKRLAQVLPQDGDNERTQAEVSTDKFAEEGNNGESGSNAEVPEELTEKTGNPQEASCIERPHEANVAAAEIHSTGLCSSNAATQETIIQNTNTAPTDIPASVSLEENRVSLDQKHVPEREGFVSSVVAHEDLPDEHDPSECCTTKQPPLQAEQDSTATEPQPGSPASGH</sequence>
<feature type="region of interest" description="Disordered" evidence="1">
    <location>
        <begin position="2454"/>
        <end position="2490"/>
    </location>
</feature>
<dbReference type="OrthoDB" id="348681at2759"/>
<feature type="compositionally biased region" description="Basic residues" evidence="1">
    <location>
        <begin position="734"/>
        <end position="745"/>
    </location>
</feature>
<dbReference type="EMBL" id="MIGC01002674">
    <property type="protein sequence ID" value="PHJ20603.1"/>
    <property type="molecule type" value="Genomic_DNA"/>
</dbReference>
<keyword evidence="3" id="KW-1185">Reference proteome</keyword>
<feature type="compositionally biased region" description="Gly residues" evidence="1">
    <location>
        <begin position="1396"/>
        <end position="1405"/>
    </location>
</feature>
<feature type="compositionally biased region" description="Basic and acidic residues" evidence="1">
    <location>
        <begin position="760"/>
        <end position="770"/>
    </location>
</feature>
<feature type="region of interest" description="Disordered" evidence="1">
    <location>
        <begin position="2577"/>
        <end position="2602"/>
    </location>
</feature>
<feature type="compositionally biased region" description="Basic and acidic residues" evidence="1">
    <location>
        <begin position="401"/>
        <end position="419"/>
    </location>
</feature>
<feature type="region of interest" description="Disordered" evidence="1">
    <location>
        <begin position="2614"/>
        <end position="2643"/>
    </location>
</feature>
<feature type="compositionally biased region" description="Polar residues" evidence="1">
    <location>
        <begin position="2933"/>
        <end position="2949"/>
    </location>
</feature>
<feature type="compositionally biased region" description="Polar residues" evidence="1">
    <location>
        <begin position="2830"/>
        <end position="2843"/>
    </location>
</feature>
<feature type="region of interest" description="Disordered" evidence="1">
    <location>
        <begin position="94"/>
        <end position="468"/>
    </location>
</feature>
<feature type="compositionally biased region" description="Low complexity" evidence="1">
    <location>
        <begin position="1666"/>
        <end position="1679"/>
    </location>
</feature>
<feature type="compositionally biased region" description="Low complexity" evidence="1">
    <location>
        <begin position="846"/>
        <end position="878"/>
    </location>
</feature>
<feature type="region of interest" description="Disordered" evidence="1">
    <location>
        <begin position="2386"/>
        <end position="2409"/>
    </location>
</feature>
<feature type="compositionally biased region" description="Basic residues" evidence="1">
    <location>
        <begin position="363"/>
        <end position="373"/>
    </location>
</feature>
<feature type="compositionally biased region" description="Polar residues" evidence="1">
    <location>
        <begin position="1286"/>
        <end position="1301"/>
    </location>
</feature>
<evidence type="ECO:0000256" key="1">
    <source>
        <dbReference type="SAM" id="MobiDB-lite"/>
    </source>
</evidence>
<feature type="compositionally biased region" description="Basic and acidic residues" evidence="1">
    <location>
        <begin position="2846"/>
        <end position="2858"/>
    </location>
</feature>
<organism evidence="2 3">
    <name type="scientific">Cystoisospora suis</name>
    <dbReference type="NCBI Taxonomy" id="483139"/>
    <lineage>
        <taxon>Eukaryota</taxon>
        <taxon>Sar</taxon>
        <taxon>Alveolata</taxon>
        <taxon>Apicomplexa</taxon>
        <taxon>Conoidasida</taxon>
        <taxon>Coccidia</taxon>
        <taxon>Eucoccidiorida</taxon>
        <taxon>Eimeriorina</taxon>
        <taxon>Sarcocystidae</taxon>
        <taxon>Cystoisospora</taxon>
    </lineage>
</organism>
<reference evidence="2 3" key="1">
    <citation type="journal article" date="2017" name="Int. J. Parasitol.">
        <title>The genome of the protozoan parasite Cystoisospora suis and a reverse vaccinology approach to identify vaccine candidates.</title>
        <authorList>
            <person name="Palmieri N."/>
            <person name="Shrestha A."/>
            <person name="Ruttkowski B."/>
            <person name="Beck T."/>
            <person name="Vogl C."/>
            <person name="Tomley F."/>
            <person name="Blake D.P."/>
            <person name="Joachim A."/>
        </authorList>
    </citation>
    <scope>NUCLEOTIDE SEQUENCE [LARGE SCALE GENOMIC DNA]</scope>
    <source>
        <strain evidence="2 3">Wien I</strain>
    </source>
</reference>
<feature type="region of interest" description="Disordered" evidence="1">
    <location>
        <begin position="2272"/>
        <end position="2292"/>
    </location>
</feature>
<proteinExistence type="predicted"/>
<protein>
    <submittedName>
        <fullName evidence="2">Uncharacterized protein</fullName>
    </submittedName>
</protein>
<feature type="compositionally biased region" description="Polar residues" evidence="1">
    <location>
        <begin position="1730"/>
        <end position="1739"/>
    </location>
</feature>
<feature type="compositionally biased region" description="Polar residues" evidence="1">
    <location>
        <begin position="95"/>
        <end position="106"/>
    </location>
</feature>
<feature type="compositionally biased region" description="Basic and acidic residues" evidence="1">
    <location>
        <begin position="299"/>
        <end position="326"/>
    </location>
</feature>
<feature type="compositionally biased region" description="Basic and acidic residues" evidence="1">
    <location>
        <begin position="353"/>
        <end position="362"/>
    </location>
</feature>
<evidence type="ECO:0000313" key="2">
    <source>
        <dbReference type="EMBL" id="PHJ20603.1"/>
    </source>
</evidence>
<feature type="compositionally biased region" description="Acidic residues" evidence="1">
    <location>
        <begin position="2467"/>
        <end position="2489"/>
    </location>
</feature>
<feature type="compositionally biased region" description="Basic residues" evidence="1">
    <location>
        <begin position="595"/>
        <end position="606"/>
    </location>
</feature>
<feature type="compositionally biased region" description="Basic and acidic residues" evidence="1">
    <location>
        <begin position="2814"/>
        <end position="2823"/>
    </location>
</feature>
<dbReference type="RefSeq" id="XP_067922290.1">
    <property type="nucleotide sequence ID" value="XM_068065729.1"/>
</dbReference>
<feature type="compositionally biased region" description="Polar residues" evidence="1">
    <location>
        <begin position="2884"/>
        <end position="2894"/>
    </location>
</feature>
<dbReference type="GeneID" id="94428940"/>
<feature type="compositionally biased region" description="Polar residues" evidence="1">
    <location>
        <begin position="892"/>
        <end position="906"/>
    </location>
</feature>
<feature type="compositionally biased region" description="Basic and acidic residues" evidence="1">
    <location>
        <begin position="1492"/>
        <end position="1511"/>
    </location>
</feature>
<feature type="region of interest" description="Disordered" evidence="1">
    <location>
        <begin position="2712"/>
        <end position="3027"/>
    </location>
</feature>
<feature type="compositionally biased region" description="Basic and acidic residues" evidence="1">
    <location>
        <begin position="2454"/>
        <end position="2466"/>
    </location>
</feature>
<feature type="compositionally biased region" description="Polar residues" evidence="1">
    <location>
        <begin position="1329"/>
        <end position="1339"/>
    </location>
</feature>
<dbReference type="Proteomes" id="UP000221165">
    <property type="component" value="Unassembled WGS sequence"/>
</dbReference>
<feature type="compositionally biased region" description="Low complexity" evidence="1">
    <location>
        <begin position="2117"/>
        <end position="2127"/>
    </location>
</feature>
<feature type="region of interest" description="Disordered" evidence="1">
    <location>
        <begin position="1606"/>
        <end position="1828"/>
    </location>
</feature>
<feature type="compositionally biased region" description="Low complexity" evidence="1">
    <location>
        <begin position="990"/>
        <end position="1000"/>
    </location>
</feature>
<feature type="compositionally biased region" description="Polar residues" evidence="1">
    <location>
        <begin position="3113"/>
        <end position="3133"/>
    </location>
</feature>
<feature type="compositionally biased region" description="Basic and acidic residues" evidence="1">
    <location>
        <begin position="949"/>
        <end position="958"/>
    </location>
</feature>
<feature type="compositionally biased region" description="Basic and acidic residues" evidence="1">
    <location>
        <begin position="2739"/>
        <end position="2763"/>
    </location>
</feature>
<feature type="region of interest" description="Disordered" evidence="1">
    <location>
        <begin position="2020"/>
        <end position="2043"/>
    </location>
</feature>
<feature type="compositionally biased region" description="Basic and acidic residues" evidence="1">
    <location>
        <begin position="3100"/>
        <end position="3111"/>
    </location>
</feature>
<dbReference type="VEuPathDB" id="ToxoDB:CSUI_005557"/>
<feature type="compositionally biased region" description="Basic and acidic residues" evidence="1">
    <location>
        <begin position="675"/>
        <end position="684"/>
    </location>
</feature>
<feature type="region of interest" description="Disordered" evidence="1">
    <location>
        <begin position="573"/>
        <end position="800"/>
    </location>
</feature>
<comment type="caution">
    <text evidence="2">The sequence shown here is derived from an EMBL/GenBank/DDBJ whole genome shotgun (WGS) entry which is preliminary data.</text>
</comment>
<feature type="compositionally biased region" description="Polar residues" evidence="1">
    <location>
        <begin position="2619"/>
        <end position="2632"/>
    </location>
</feature>
<feature type="region of interest" description="Disordered" evidence="1">
    <location>
        <begin position="1286"/>
        <end position="1416"/>
    </location>
</feature>
<feature type="compositionally biased region" description="Basic and acidic residues" evidence="1">
    <location>
        <begin position="1622"/>
        <end position="1639"/>
    </location>
</feature>
<feature type="compositionally biased region" description="Basic and acidic residues" evidence="1">
    <location>
        <begin position="2985"/>
        <end position="3000"/>
    </location>
</feature>
<feature type="compositionally biased region" description="Basic and acidic residues" evidence="1">
    <location>
        <begin position="1758"/>
        <end position="1828"/>
    </location>
</feature>
<evidence type="ECO:0000313" key="3">
    <source>
        <dbReference type="Proteomes" id="UP000221165"/>
    </source>
</evidence>
<feature type="compositionally biased region" description="Basic and acidic residues" evidence="1">
    <location>
        <begin position="694"/>
        <end position="733"/>
    </location>
</feature>
<feature type="region of interest" description="Disordered" evidence="1">
    <location>
        <begin position="1"/>
        <end position="32"/>
    </location>
</feature>
<feature type="region of interest" description="Disordered" evidence="1">
    <location>
        <begin position="3085"/>
        <end position="3141"/>
    </location>
</feature>
<gene>
    <name evidence="2" type="ORF">CSUI_005557</name>
</gene>
<feature type="region of interest" description="Disordered" evidence="1">
    <location>
        <begin position="835"/>
        <end position="906"/>
    </location>
</feature>
<feature type="compositionally biased region" description="Basic and acidic residues" evidence="1">
    <location>
        <begin position="432"/>
        <end position="455"/>
    </location>
</feature>
<feature type="compositionally biased region" description="Polar residues" evidence="1">
    <location>
        <begin position="623"/>
        <end position="632"/>
    </location>
</feature>
<feature type="compositionally biased region" description="Polar residues" evidence="1">
    <location>
        <begin position="2158"/>
        <end position="2167"/>
    </location>
</feature>
<accession>A0A2C6KXH9</accession>
<feature type="compositionally biased region" description="Basic and acidic residues" evidence="1">
    <location>
        <begin position="216"/>
        <end position="228"/>
    </location>
</feature>
<name>A0A2C6KXH9_9APIC</name>
<feature type="compositionally biased region" description="Basic and acidic residues" evidence="1">
    <location>
        <begin position="1041"/>
        <end position="1072"/>
    </location>
</feature>